<sequence length="120" mass="12813">MFSAATSQSGFWVTCRLQMSLSVAHRAKASRTLALEKSGIHGTRCGDVTLTRSFDCVQLSSFSKTLLISFDRANFVTCGVRLTVMGGSETTELNSASLTLQNSVRLSFAVAQSSSEGHAV</sequence>
<dbReference type="EMBL" id="AP022314">
    <property type="protein sequence ID" value="BBU24300.1"/>
    <property type="molecule type" value="Genomic_DNA"/>
</dbReference>
<accession>A0AAD1H4X5</accession>
<evidence type="ECO:0000313" key="1">
    <source>
        <dbReference type="EMBL" id="BBU24300.1"/>
    </source>
</evidence>
<proteinExistence type="predicted"/>
<protein>
    <submittedName>
        <fullName evidence="1">Uncharacterized protein</fullName>
    </submittedName>
</protein>
<dbReference type="KEGG" id="mxe:MYXE_40900"/>
<gene>
    <name evidence="1" type="ORF">MYXE_40900</name>
</gene>
<dbReference type="Proteomes" id="UP000464624">
    <property type="component" value="Chromosome"/>
</dbReference>
<organism evidence="1 2">
    <name type="scientific">Mycobacterium xenopi</name>
    <dbReference type="NCBI Taxonomy" id="1789"/>
    <lineage>
        <taxon>Bacteria</taxon>
        <taxon>Bacillati</taxon>
        <taxon>Actinomycetota</taxon>
        <taxon>Actinomycetes</taxon>
        <taxon>Mycobacteriales</taxon>
        <taxon>Mycobacteriaceae</taxon>
        <taxon>Mycobacterium</taxon>
    </lineage>
</organism>
<evidence type="ECO:0000313" key="2">
    <source>
        <dbReference type="Proteomes" id="UP000464624"/>
    </source>
</evidence>
<reference evidence="1 2" key="1">
    <citation type="submission" date="2019-12" db="EMBL/GenBank/DDBJ databases">
        <title>Complete genome sequence of Mycolicibacterium xenopi str. JCM15661T.</title>
        <authorList>
            <person name="Yoshida M."/>
            <person name="Fukano H."/>
            <person name="Asakura T."/>
            <person name="Hoshino Y."/>
        </authorList>
    </citation>
    <scope>NUCLEOTIDE SEQUENCE [LARGE SCALE GENOMIC DNA]</scope>
    <source>
        <strain evidence="1 2">JCM 15661T</strain>
    </source>
</reference>
<dbReference type="AlphaFoldDB" id="A0AAD1H4X5"/>
<name>A0AAD1H4X5_MYCXE</name>